<evidence type="ECO:0000259" key="2">
    <source>
        <dbReference type="Pfam" id="PF17892"/>
    </source>
</evidence>
<feature type="domain" description="N,N-dimethylformamidase beta subunit-like C-terminal" evidence="3">
    <location>
        <begin position="73"/>
        <end position="483"/>
    </location>
</feature>
<dbReference type="InterPro" id="IPR014756">
    <property type="entry name" value="Ig_E-set"/>
</dbReference>
<evidence type="ECO:0000313" key="4">
    <source>
        <dbReference type="EMBL" id="NIX75703.1"/>
    </source>
</evidence>
<feature type="domain" description="DUF4082" evidence="1">
    <location>
        <begin position="631"/>
        <end position="772"/>
    </location>
</feature>
<dbReference type="Pfam" id="PF13313">
    <property type="entry name" value="DUF4082"/>
    <property type="match status" value="3"/>
</dbReference>
<dbReference type="InterPro" id="IPR025141">
    <property type="entry name" value="DUF4082"/>
</dbReference>
<dbReference type="Gene3D" id="2.60.40.3440">
    <property type="match status" value="1"/>
</dbReference>
<dbReference type="RefSeq" id="WP_167671564.1">
    <property type="nucleotide sequence ID" value="NZ_JAATJS010000001.1"/>
</dbReference>
<dbReference type="Proteomes" id="UP000707352">
    <property type="component" value="Unassembled WGS sequence"/>
</dbReference>
<dbReference type="Gene3D" id="2.60.40.2810">
    <property type="match status" value="1"/>
</dbReference>
<dbReference type="InterPro" id="IPR041690">
    <property type="entry name" value="Cadherin_5"/>
</dbReference>
<dbReference type="NCBIfam" id="NF012211">
    <property type="entry name" value="tand_rpt_95"/>
    <property type="match status" value="2"/>
</dbReference>
<keyword evidence="5" id="KW-1185">Reference proteome</keyword>
<dbReference type="EMBL" id="JAATJS010000001">
    <property type="protein sequence ID" value="NIX75703.1"/>
    <property type="molecule type" value="Genomic_DNA"/>
</dbReference>
<dbReference type="Gene3D" id="2.60.40.650">
    <property type="match status" value="1"/>
</dbReference>
<dbReference type="Pfam" id="PF17892">
    <property type="entry name" value="Cadherin_5"/>
    <property type="match status" value="1"/>
</dbReference>
<proteinExistence type="predicted"/>
<feature type="domain" description="DUF4082" evidence="1">
    <location>
        <begin position="1154"/>
        <end position="1297"/>
    </location>
</feature>
<dbReference type="Pfam" id="PF17963">
    <property type="entry name" value="Big_9"/>
    <property type="match status" value="1"/>
</dbReference>
<name>A0ABX0V7H9_9HYPH</name>
<organism evidence="4 5">
    <name type="scientific">Microvirga terricola</name>
    <dbReference type="NCBI Taxonomy" id="2719797"/>
    <lineage>
        <taxon>Bacteria</taxon>
        <taxon>Pseudomonadati</taxon>
        <taxon>Pseudomonadota</taxon>
        <taxon>Alphaproteobacteria</taxon>
        <taxon>Hyphomicrobiales</taxon>
        <taxon>Methylobacteriaceae</taxon>
        <taxon>Microvirga</taxon>
    </lineage>
</organism>
<feature type="domain" description="Cadherin-like" evidence="2">
    <location>
        <begin position="784"/>
        <end position="878"/>
    </location>
</feature>
<protein>
    <submittedName>
        <fullName evidence="4">DUF4082 domain-containing protein</fullName>
    </submittedName>
</protein>
<evidence type="ECO:0000259" key="1">
    <source>
        <dbReference type="Pfam" id="PF13313"/>
    </source>
</evidence>
<accession>A0ABX0V7H9</accession>
<evidence type="ECO:0000259" key="3">
    <source>
        <dbReference type="Pfam" id="PF20254"/>
    </source>
</evidence>
<dbReference type="InterPro" id="IPR046540">
    <property type="entry name" value="DMFA2_C"/>
</dbReference>
<dbReference type="SUPFAM" id="SSF81296">
    <property type="entry name" value="E set domains"/>
    <property type="match status" value="1"/>
</dbReference>
<sequence length="1307" mass="135647">MTTASPAAVTPLAAAAASPNAIVLENQKPGNPESEWGIDGAGSANIEGFATEISINRGQRVDFKINTNSTNYRIDIYRLGYYGGMGARKVGTIQHTGLQNQPTPLRDSATGAVDAGNWSVSASWNIPADATSGIYIAKLVRQDGVTGANHIPFIVRDDSSTSNIIFQTSDTTWQAYNPWGGANFYGGNGPGTGSLGNGRAYAVSYNRPITTRGGGLESGPQDYIFGAEYPALMWLEKNGYDMSYMAGVDTDRFGSLLTNHKMFLSVGHDEYWSGQQRANVEAARDAGVNLSFWSGNEVYWKTRWASSFSADGTPYRTLVSYKETWSNGDIDPSNEWTGTFRDPRFVSSTAQGGGQPENALTGTIFQVDSYRRDAMTIGSEFANLRFWRNTSIANLQPGQTAALPVGYLGYEWDESPDNGFRPAGLIPLSSTTLPVTQYLLDYGNTVGNGTATHNLTLYRAPSGALVFGAGTVYWAWGLDDNHDNETVPVDPRVKQAMVNLLADMGIQPGTLEGGLVPTTQSTDTIKPVSSISSPNAGGSIAAGQSVTITGTASDSGGGVVAAVEVSTDSGATWHRATGRATWTYTWVPTTAGTYTIKTRAVDDSVNLETPGAGRTITVTGPTYVSLFAPTATPAVLSDNDSRSVELGVKFQSSVAGTISGIRFYKGAQNSGTHTGTLWSSTGTRLATVTFTGETASGWQTATFSNPVTITPGTTYVASYHAEGGRYSSTSNYFTTATTNGPLTASAPGNGVYAYGTSSVFPTSTYQATNYWVDVLFNPSGGTTNRSPVANNDTGFTTSQNAPLTIAAALLLANDTDPDGDPLSITGAGTATNGSVVFNAAANTITFTPSAGYTGTAGFTYSISDGRGGTASANVSLNIGTSGGNAVSLFSPSATPTILSDSDTGSVELGMKFQSSVGGTVTGIKFYKGTGDTGTHQGSLWTASGALLGSVTFTNETASGWQTATFSSPISLVAGTTYVVSYHSNGHYAATPNYFTTATANGPLTAPSAGNGVYAYGSGGLFPSNTYQATNYWVDVLFNPSGGATNRPPVANNDNGFSTASNTTLTIPTSSLLANDTDPDGDPLSVTGVSGATNGTATLNAQGTAVTFTPANGYTGAAGFTYAISDGKGGTSSANVGVNVTAPGGTAVSIFQPSATPAILSDRDASPVELGTRFQSSVAGTVTGIKFYKGTGDTGTHQGSLWTVNGALLGTVTFTNETASGWQTATFSSPISIIPGVYIASYHSNGHYAATSNYFTADVVSGPLTALADTTSDRNGIYAYGSTSLFPTSSYQKTNYWVDVLFTPQAVA</sequence>
<reference evidence="4 5" key="1">
    <citation type="submission" date="2020-03" db="EMBL/GenBank/DDBJ databases">
        <title>The genome sequence of Microvirga sp. c23x22.</title>
        <authorList>
            <person name="Zhang X."/>
        </authorList>
    </citation>
    <scope>NUCLEOTIDE SEQUENCE [LARGE SCALE GENOMIC DNA]</scope>
    <source>
        <strain evidence="5">c23x22</strain>
    </source>
</reference>
<feature type="domain" description="DUF4082" evidence="1">
    <location>
        <begin position="893"/>
        <end position="1033"/>
    </location>
</feature>
<dbReference type="Pfam" id="PF20254">
    <property type="entry name" value="DMFA2_C"/>
    <property type="match status" value="1"/>
</dbReference>
<gene>
    <name evidence="4" type="ORF">HB375_03625</name>
</gene>
<comment type="caution">
    <text evidence="4">The sequence shown here is derived from an EMBL/GenBank/DDBJ whole genome shotgun (WGS) entry which is preliminary data.</text>
</comment>
<evidence type="ECO:0000313" key="5">
    <source>
        <dbReference type="Proteomes" id="UP000707352"/>
    </source>
</evidence>
<dbReference type="Pfam" id="PF17957">
    <property type="entry name" value="Big_7"/>
    <property type="match status" value="1"/>
</dbReference>